<reference evidence="2 3" key="1">
    <citation type="submission" date="2019-06" db="EMBL/GenBank/DDBJ databases">
        <authorList>
            <person name="Broberg M."/>
        </authorList>
    </citation>
    <scope>NUCLEOTIDE SEQUENCE [LARGE SCALE GENOMIC DNA]</scope>
</reference>
<evidence type="ECO:0000256" key="1">
    <source>
        <dbReference type="SAM" id="MobiDB-lite"/>
    </source>
</evidence>
<proteinExistence type="predicted"/>
<comment type="caution">
    <text evidence="2">The sequence shown here is derived from an EMBL/GenBank/DDBJ whole genome shotgun (WGS) entry which is preliminary data.</text>
</comment>
<protein>
    <submittedName>
        <fullName evidence="2">Uncharacterized protein</fullName>
    </submittedName>
</protein>
<organism evidence="2 3">
    <name type="scientific">Bionectria ochroleuca</name>
    <name type="common">Gliocladium roseum</name>
    <dbReference type="NCBI Taxonomy" id="29856"/>
    <lineage>
        <taxon>Eukaryota</taxon>
        <taxon>Fungi</taxon>
        <taxon>Dikarya</taxon>
        <taxon>Ascomycota</taxon>
        <taxon>Pezizomycotina</taxon>
        <taxon>Sordariomycetes</taxon>
        <taxon>Hypocreomycetidae</taxon>
        <taxon>Hypocreales</taxon>
        <taxon>Bionectriaceae</taxon>
        <taxon>Clonostachys</taxon>
    </lineage>
</organism>
<evidence type="ECO:0000313" key="2">
    <source>
        <dbReference type="EMBL" id="VUC30479.1"/>
    </source>
</evidence>
<accession>A0ABY6UGY2</accession>
<keyword evidence="3" id="KW-1185">Reference proteome</keyword>
<dbReference type="EMBL" id="CABFNS010000820">
    <property type="protein sequence ID" value="VUC30479.1"/>
    <property type="molecule type" value="Genomic_DNA"/>
</dbReference>
<dbReference type="Proteomes" id="UP000766486">
    <property type="component" value="Unassembled WGS sequence"/>
</dbReference>
<name>A0ABY6UGY2_BIOOC</name>
<gene>
    <name evidence="2" type="ORF">CLO192961_LOCUS287460</name>
</gene>
<evidence type="ECO:0000313" key="3">
    <source>
        <dbReference type="Proteomes" id="UP000766486"/>
    </source>
</evidence>
<sequence length="699" mass="77757">MAPSSLKLGNADIAICISAESVQAQIEALYDTQIETQEEEDGTHFVIPHVLNTDSSPENSMTAYFDCPKIDFSGDTMLKSNISKYTTARISFKFRKNPYTEEDSELMMWKFEPAVKGKKQTITPDPYSLNDYTLSWDINIGLSDIQEILSDIVKRGSVPGPASAILSKYIDSRVFTVSSLFCSFQSSQMASSFALRDPAGNLVRDKRVEDKLLIPLTTLLRDEEDGTPNKTNPFILGYTIAQSSPQLSDVNKAAVNPAPEFFVPSSFRCTLAPRVVPPSDERKAPEPAASANDYCAGTINYLLHTGRPSGISPRPSLTENDGRFPTNPFTTIKRKAQPGGLDGLMIISGDTFTQWLMPHFEVTTNAVKNVMRKQLGKQDTVTQFCLAHAKLGLDDFMKNGLDTLEKESSRLMKEMTDYLLQPKYQECDDVFLPEAPRAQPTSRGWTCFKENSKALVNKNYERNQLGLMWRDVLKVRSDVAYHIAGTALSDNLDDVKRTVKITVSSWNRISYAHQKRKTKLELTWEGGPGVMKMLENVDEDDNAAWEDVGRGECWLNFRYVFILKPDPANRGSLQLTMESQPHIDPATGKVRSYNRRSKSGDADWGAWSDWGSSDFLANMAEIFTNGLENLAGSLADFGGEELTTSVKELGDKLKSSVVLPAATEFMFKGFDVDGEGNLYVGITYDTPGASQLFKKPINN</sequence>
<feature type="region of interest" description="Disordered" evidence="1">
    <location>
        <begin position="308"/>
        <end position="328"/>
    </location>
</feature>